<dbReference type="Gene3D" id="3.40.630.190">
    <property type="entry name" value="LCP protein"/>
    <property type="match status" value="1"/>
</dbReference>
<proteinExistence type="inferred from homology"/>
<accession>A0ABN1LWW6</accession>
<comment type="similarity">
    <text evidence="1">Belongs to the LytR/CpsA/Psr (LCP) family.</text>
</comment>
<feature type="domain" description="Cell envelope-related transcriptional attenuator" evidence="3">
    <location>
        <begin position="76"/>
        <end position="236"/>
    </location>
</feature>
<comment type="caution">
    <text evidence="4">The sequence shown here is derived from an EMBL/GenBank/DDBJ whole genome shotgun (WGS) entry which is preliminary data.</text>
</comment>
<protein>
    <submittedName>
        <fullName evidence="4">LCP family protein</fullName>
    </submittedName>
</protein>
<dbReference type="EMBL" id="BAAACP010000001">
    <property type="protein sequence ID" value="GAA0861382.1"/>
    <property type="molecule type" value="Genomic_DNA"/>
</dbReference>
<gene>
    <name evidence="4" type="ORF">GCM10008917_02510</name>
</gene>
<dbReference type="RefSeq" id="WP_346041302.1">
    <property type="nucleotide sequence ID" value="NZ_BAAACP010000001.1"/>
</dbReference>
<dbReference type="InterPro" id="IPR004474">
    <property type="entry name" value="LytR_CpsA_psr"/>
</dbReference>
<dbReference type="PANTHER" id="PTHR33392">
    <property type="entry name" value="POLYISOPRENYL-TEICHOIC ACID--PEPTIDOGLYCAN TEICHOIC ACID TRANSFERASE TAGU"/>
    <property type="match status" value="1"/>
</dbReference>
<dbReference type="NCBIfam" id="TIGR00350">
    <property type="entry name" value="lytR_cpsA_psr"/>
    <property type="match status" value="1"/>
</dbReference>
<keyword evidence="2" id="KW-1133">Transmembrane helix</keyword>
<dbReference type="PANTHER" id="PTHR33392:SF6">
    <property type="entry name" value="POLYISOPRENYL-TEICHOIC ACID--PEPTIDOGLYCAN TEICHOIC ACID TRANSFERASE TAGU"/>
    <property type="match status" value="1"/>
</dbReference>
<keyword evidence="2" id="KW-0472">Membrane</keyword>
<evidence type="ECO:0000313" key="4">
    <source>
        <dbReference type="EMBL" id="GAA0861382.1"/>
    </source>
</evidence>
<dbReference type="Proteomes" id="UP001400965">
    <property type="component" value="Unassembled WGS sequence"/>
</dbReference>
<sequence>MKKSTKVILGIFIAIAIIILGSFGYIYAKLDSIYVKDSDKKTKSGQSEEQSGKIVDGITNILLVGIDGTRIDKGNRSDSVMIATIDSKNKKLKITSIARDTYVDIPGHGYEKLTHAYAYGGIDLLKEVFKNNFDINIDKYVAVNFISFIDVMDEIGGVTVDIKAKDIHEINTYIDACYKYYGDRENKAPKEYITKPGLQKLNGYQALAFSRIRYTDSAFARDNRHREVAQSVYNEFLKQDPMMYKKAAEILLRNTKTNISPMEMIDLGFTVYNIKDSNIEQLEFPLEGHRNGHIISKQKGWVLEWDNEYNLNALHEFIFGQSYKK</sequence>
<reference evidence="4 5" key="1">
    <citation type="journal article" date="2019" name="Int. J. Syst. Evol. Microbiol.">
        <title>The Global Catalogue of Microorganisms (GCM) 10K type strain sequencing project: providing services to taxonomists for standard genome sequencing and annotation.</title>
        <authorList>
            <consortium name="The Broad Institute Genomics Platform"/>
            <consortium name="The Broad Institute Genome Sequencing Center for Infectious Disease"/>
            <person name="Wu L."/>
            <person name="Ma J."/>
        </authorList>
    </citation>
    <scope>NUCLEOTIDE SEQUENCE [LARGE SCALE GENOMIC DNA]</scope>
    <source>
        <strain evidence="4 5">JCM 6486</strain>
    </source>
</reference>
<evidence type="ECO:0000313" key="5">
    <source>
        <dbReference type="Proteomes" id="UP001400965"/>
    </source>
</evidence>
<evidence type="ECO:0000256" key="1">
    <source>
        <dbReference type="ARBA" id="ARBA00006068"/>
    </source>
</evidence>
<keyword evidence="2" id="KW-0812">Transmembrane</keyword>
<keyword evidence="5" id="KW-1185">Reference proteome</keyword>
<dbReference type="Pfam" id="PF03816">
    <property type="entry name" value="LytR_cpsA_psr"/>
    <property type="match status" value="1"/>
</dbReference>
<organism evidence="4 5">
    <name type="scientific">Paraclostridium tenue</name>
    <dbReference type="NCBI Taxonomy" id="1737"/>
    <lineage>
        <taxon>Bacteria</taxon>
        <taxon>Bacillati</taxon>
        <taxon>Bacillota</taxon>
        <taxon>Clostridia</taxon>
        <taxon>Peptostreptococcales</taxon>
        <taxon>Peptostreptococcaceae</taxon>
        <taxon>Paraclostridium</taxon>
    </lineage>
</organism>
<evidence type="ECO:0000259" key="3">
    <source>
        <dbReference type="Pfam" id="PF03816"/>
    </source>
</evidence>
<evidence type="ECO:0000256" key="2">
    <source>
        <dbReference type="SAM" id="Phobius"/>
    </source>
</evidence>
<name>A0ABN1LWW6_9FIRM</name>
<dbReference type="InterPro" id="IPR050922">
    <property type="entry name" value="LytR/CpsA/Psr_CW_biosynth"/>
</dbReference>
<feature type="transmembrane region" description="Helical" evidence="2">
    <location>
        <begin position="7"/>
        <end position="28"/>
    </location>
</feature>